<evidence type="ECO:0008006" key="4">
    <source>
        <dbReference type="Google" id="ProtNLM"/>
    </source>
</evidence>
<feature type="transmembrane region" description="Helical" evidence="1">
    <location>
        <begin position="21"/>
        <end position="39"/>
    </location>
</feature>
<keyword evidence="1" id="KW-1133">Transmembrane helix</keyword>
<dbReference type="RefSeq" id="WP_069203604.1">
    <property type="nucleotide sequence ID" value="NZ_CP014168.1"/>
</dbReference>
<evidence type="ECO:0000313" key="3">
    <source>
        <dbReference type="Proteomes" id="UP000094256"/>
    </source>
</evidence>
<accession>A0A1B3Z6G7</accession>
<gene>
    <name evidence="2" type="ORF">AWL63_02510</name>
</gene>
<dbReference type="AlphaFoldDB" id="A0A1B3Z6G7"/>
<feature type="transmembrane region" description="Helical" evidence="1">
    <location>
        <begin position="140"/>
        <end position="160"/>
    </location>
</feature>
<dbReference type="OrthoDB" id="9815686at2"/>
<feature type="transmembrane region" description="Helical" evidence="1">
    <location>
        <begin position="51"/>
        <end position="71"/>
    </location>
</feature>
<evidence type="ECO:0000313" key="2">
    <source>
        <dbReference type="EMBL" id="AOH83020.1"/>
    </source>
</evidence>
<dbReference type="Proteomes" id="UP000094256">
    <property type="component" value="Chromosome"/>
</dbReference>
<dbReference type="EMBL" id="CP014168">
    <property type="protein sequence ID" value="AOH83020.1"/>
    <property type="molecule type" value="Genomic_DNA"/>
</dbReference>
<protein>
    <recommendedName>
        <fullName evidence="4">DUF2306 domain-containing protein</fullName>
    </recommendedName>
</protein>
<organism evidence="2 3">
    <name type="scientific">Sphingomonas panacis</name>
    <dbReference type="NCBI Taxonomy" id="1560345"/>
    <lineage>
        <taxon>Bacteria</taxon>
        <taxon>Pseudomonadati</taxon>
        <taxon>Pseudomonadota</taxon>
        <taxon>Alphaproteobacteria</taxon>
        <taxon>Sphingomonadales</taxon>
        <taxon>Sphingomonadaceae</taxon>
        <taxon>Sphingomonas</taxon>
    </lineage>
</organism>
<feature type="transmembrane region" description="Helical" evidence="1">
    <location>
        <begin position="106"/>
        <end position="128"/>
    </location>
</feature>
<keyword evidence="1" id="KW-0812">Transmembrane</keyword>
<keyword evidence="3" id="KW-1185">Reference proteome</keyword>
<reference evidence="2 3" key="1">
    <citation type="submission" date="2016-01" db="EMBL/GenBank/DDBJ databases">
        <title>Complete genome and mega plasmid sequence of Sphingomonas panacis DCY99 elicits systemic resistance in rice to Xanthomonas oryzae.</title>
        <authorList>
            <person name="Kim Y.J."/>
            <person name="Yang D.C."/>
            <person name="Sing P."/>
        </authorList>
    </citation>
    <scope>NUCLEOTIDE SEQUENCE [LARGE SCALE GENOMIC DNA]</scope>
    <source>
        <strain evidence="2 3">DCY99</strain>
    </source>
</reference>
<keyword evidence="1" id="KW-0472">Membrane</keyword>
<sequence length="169" mass="18441">MTSATAAARPPRPLVADGYEKALAAGAMLLSGVVLVALVRGRSHWGEVPALVWAHLATIAVALALTPVMLLRRRGDAPHRALGKLWVGAMFLTAVITFWVRQSNPGHFSFIHIISLYVVVAAPMVWWTAATRRIESHRRYVRGMVTGALLIAGFFTLPFGRMLGTWLFG</sequence>
<dbReference type="STRING" id="1560345.AWL63_02510"/>
<evidence type="ECO:0000256" key="1">
    <source>
        <dbReference type="SAM" id="Phobius"/>
    </source>
</evidence>
<dbReference type="KEGG" id="span:AWL63_02510"/>
<name>A0A1B3Z6G7_9SPHN</name>
<proteinExistence type="predicted"/>
<feature type="transmembrane region" description="Helical" evidence="1">
    <location>
        <begin position="83"/>
        <end position="100"/>
    </location>
</feature>